<organism evidence="1 2">
    <name type="scientific">Candidatus Collierbacteria bacterium RIFCSPHIGHO2_02_FULL_49_10</name>
    <dbReference type="NCBI Taxonomy" id="1817723"/>
    <lineage>
        <taxon>Bacteria</taxon>
        <taxon>Candidatus Collieribacteriota</taxon>
    </lineage>
</organism>
<dbReference type="AlphaFoldDB" id="A0A1F5ER21"/>
<dbReference type="Proteomes" id="UP000177390">
    <property type="component" value="Unassembled WGS sequence"/>
</dbReference>
<reference evidence="1 2" key="1">
    <citation type="journal article" date="2016" name="Nat. Commun.">
        <title>Thousands of microbial genomes shed light on interconnected biogeochemical processes in an aquifer system.</title>
        <authorList>
            <person name="Anantharaman K."/>
            <person name="Brown C.T."/>
            <person name="Hug L.A."/>
            <person name="Sharon I."/>
            <person name="Castelle C.J."/>
            <person name="Probst A.J."/>
            <person name="Thomas B.C."/>
            <person name="Singh A."/>
            <person name="Wilkins M.J."/>
            <person name="Karaoz U."/>
            <person name="Brodie E.L."/>
            <person name="Williams K.H."/>
            <person name="Hubbard S.S."/>
            <person name="Banfield J.F."/>
        </authorList>
    </citation>
    <scope>NUCLEOTIDE SEQUENCE [LARGE SCALE GENOMIC DNA]</scope>
</reference>
<name>A0A1F5ER21_9BACT</name>
<proteinExistence type="predicted"/>
<dbReference type="EMBL" id="MFAH01000072">
    <property type="protein sequence ID" value="OGD69839.1"/>
    <property type="molecule type" value="Genomic_DNA"/>
</dbReference>
<sequence>MSSLKKLSLFIIISNVLSNDQATHTFNPVDLAVITAPLSNGDSGHLFFANPTSRSIAGFGFVTGFNWALRQGHAEKAVARIHELRLKVTGPVRDRLDRLTTYLEQFMATTSLTAEYQEGKISHREILDSIGAYD</sequence>
<accession>A0A1F5ER21</accession>
<comment type="caution">
    <text evidence="1">The sequence shown here is derived from an EMBL/GenBank/DDBJ whole genome shotgun (WGS) entry which is preliminary data.</text>
</comment>
<protein>
    <submittedName>
        <fullName evidence="1">Uncharacterized protein</fullName>
    </submittedName>
</protein>
<evidence type="ECO:0000313" key="1">
    <source>
        <dbReference type="EMBL" id="OGD69839.1"/>
    </source>
</evidence>
<evidence type="ECO:0000313" key="2">
    <source>
        <dbReference type="Proteomes" id="UP000177390"/>
    </source>
</evidence>
<gene>
    <name evidence="1" type="ORF">A3D09_00595</name>
</gene>